<proteinExistence type="predicted"/>
<evidence type="ECO:0000313" key="3">
    <source>
        <dbReference type="Proteomes" id="UP001164743"/>
    </source>
</evidence>
<organism evidence="2 3">
    <name type="scientific">Puccinia triticina</name>
    <dbReference type="NCBI Taxonomy" id="208348"/>
    <lineage>
        <taxon>Eukaryota</taxon>
        <taxon>Fungi</taxon>
        <taxon>Dikarya</taxon>
        <taxon>Basidiomycota</taxon>
        <taxon>Pucciniomycotina</taxon>
        <taxon>Pucciniomycetes</taxon>
        <taxon>Pucciniales</taxon>
        <taxon>Pucciniaceae</taxon>
        <taxon>Puccinia</taxon>
    </lineage>
</organism>
<evidence type="ECO:0000313" key="2">
    <source>
        <dbReference type="EMBL" id="WAQ91434.1"/>
    </source>
</evidence>
<feature type="transmembrane region" description="Helical" evidence="1">
    <location>
        <begin position="12"/>
        <end position="34"/>
    </location>
</feature>
<dbReference type="RefSeq" id="XP_053026989.1">
    <property type="nucleotide sequence ID" value="XM_053163021.1"/>
</dbReference>
<protein>
    <recommendedName>
        <fullName evidence="4">CSC1/OSCA1-like 7TM region domain-containing protein</fullName>
    </recommendedName>
</protein>
<keyword evidence="1" id="KW-0812">Transmembrane</keyword>
<name>A0ABY7D3P1_9BASI</name>
<dbReference type="GeneID" id="77803916"/>
<keyword evidence="1" id="KW-0472">Membrane</keyword>
<dbReference type="EMBL" id="CP110434">
    <property type="protein sequence ID" value="WAQ91434.1"/>
    <property type="molecule type" value="Genomic_DNA"/>
</dbReference>
<keyword evidence="3" id="KW-1185">Reference proteome</keyword>
<gene>
    <name evidence="2" type="ORF">PtA15_14A318</name>
</gene>
<evidence type="ECO:0008006" key="4">
    <source>
        <dbReference type="Google" id="ProtNLM"/>
    </source>
</evidence>
<sequence length="49" mass="5553">MSYLCQDQSYFARLITCSNVITIIFTNLIGTIIVKSLVLRVETNILCAR</sequence>
<dbReference type="Proteomes" id="UP001164743">
    <property type="component" value="Chromosome 14A"/>
</dbReference>
<keyword evidence="1" id="KW-1133">Transmembrane helix</keyword>
<reference evidence="2" key="1">
    <citation type="submission" date="2022-10" db="EMBL/GenBank/DDBJ databases">
        <title>Puccinia triticina Genome sequencing and assembly.</title>
        <authorList>
            <person name="Li C."/>
        </authorList>
    </citation>
    <scope>NUCLEOTIDE SEQUENCE</scope>
    <source>
        <strain evidence="2">Pt15</strain>
    </source>
</reference>
<accession>A0ABY7D3P1</accession>
<evidence type="ECO:0000256" key="1">
    <source>
        <dbReference type="SAM" id="Phobius"/>
    </source>
</evidence>